<dbReference type="STRING" id="1235814.GCA_000613385_02005"/>
<dbReference type="EMBL" id="SPPV01000069">
    <property type="protein sequence ID" value="TFU45185.1"/>
    <property type="molecule type" value="Genomic_DNA"/>
</dbReference>
<organism evidence="2 5">
    <name type="scientific">Bacteroides acidifaciens</name>
    <dbReference type="NCBI Taxonomy" id="85831"/>
    <lineage>
        <taxon>Bacteria</taxon>
        <taxon>Pseudomonadati</taxon>
        <taxon>Bacteroidota</taxon>
        <taxon>Bacteroidia</taxon>
        <taxon>Bacteroidales</taxon>
        <taxon>Bacteroidaceae</taxon>
        <taxon>Bacteroides</taxon>
    </lineage>
</organism>
<gene>
    <name evidence="2" type="ORF">D7Y07_03845</name>
    <name evidence="3" type="ORF">E4T97_19480</name>
    <name evidence="4" type="ORF">E5356_15170</name>
</gene>
<reference evidence="4 7" key="3">
    <citation type="submission" date="2019-04" db="EMBL/GenBank/DDBJ databases">
        <title>Microbes associate with the intestines of laboratory mice.</title>
        <authorList>
            <person name="Navarre W."/>
            <person name="Wong E."/>
            <person name="Huang K."/>
            <person name="Tropini C."/>
            <person name="Ng K."/>
            <person name="Yu B."/>
        </authorList>
    </citation>
    <scope>NUCLEOTIDE SEQUENCE [LARGE SCALE GENOMIC DNA]</scope>
    <source>
        <strain evidence="4 7">NM70_E10</strain>
    </source>
</reference>
<dbReference type="Proteomes" id="UP000305751">
    <property type="component" value="Unassembled WGS sequence"/>
</dbReference>
<evidence type="ECO:0000313" key="4">
    <source>
        <dbReference type="EMBL" id="TGX99835.1"/>
    </source>
</evidence>
<dbReference type="AlphaFoldDB" id="A0A3L7Z135"/>
<keyword evidence="7" id="KW-1185">Reference proteome</keyword>
<dbReference type="OrthoDB" id="9771872at2"/>
<reference evidence="3 6" key="2">
    <citation type="submission" date="2019-03" db="EMBL/GenBank/DDBJ databases">
        <title>Diversity of the mouse oral microbiome.</title>
        <authorList>
            <person name="Joseph S."/>
            <person name="Aduse-Opoku J."/>
            <person name="Curtis M."/>
            <person name="Wade W."/>
            <person name="Hashim A."/>
        </authorList>
    </citation>
    <scope>NUCLEOTIDE SEQUENCE [LARGE SCALE GENOMIC DNA]</scope>
    <source>
        <strain evidence="3 6">P2318</strain>
    </source>
</reference>
<proteinExistence type="predicted"/>
<sequence>MLSGYYVFYCQNDLKSSGIDFALVTDGKCWLSATNQLLKGFRHLDYLLNFYMLKHGMLEEIINSVFDTDND</sequence>
<dbReference type="Proteomes" id="UP000267159">
    <property type="component" value="Unassembled WGS sequence"/>
</dbReference>
<dbReference type="GO" id="GO:0009036">
    <property type="term" value="F:type II site-specific deoxyribonuclease activity"/>
    <property type="evidence" value="ECO:0007669"/>
    <property type="project" value="InterPro"/>
</dbReference>
<evidence type="ECO:0000313" key="6">
    <source>
        <dbReference type="Proteomes" id="UP000298073"/>
    </source>
</evidence>
<dbReference type="Pfam" id="PF04556">
    <property type="entry name" value="DpnII"/>
    <property type="match status" value="1"/>
</dbReference>
<feature type="domain" description="Restriction endonuclease type II DpnII-like" evidence="1">
    <location>
        <begin position="11"/>
        <end position="60"/>
    </location>
</feature>
<evidence type="ECO:0000313" key="3">
    <source>
        <dbReference type="EMBL" id="TFU45185.1"/>
    </source>
</evidence>
<dbReference type="GO" id="GO:0009307">
    <property type="term" value="P:DNA restriction-modification system"/>
    <property type="evidence" value="ECO:0007669"/>
    <property type="project" value="InterPro"/>
</dbReference>
<dbReference type="InterPro" id="IPR007637">
    <property type="entry name" value="Restrct_endonuc_II_DpnII-like"/>
</dbReference>
<evidence type="ECO:0000313" key="2">
    <source>
        <dbReference type="EMBL" id="RLT81293.1"/>
    </source>
</evidence>
<evidence type="ECO:0000313" key="5">
    <source>
        <dbReference type="Proteomes" id="UP000267159"/>
    </source>
</evidence>
<name>A0A3L7Z135_9BACE</name>
<dbReference type="RefSeq" id="WP_121766862.1">
    <property type="nucleotide sequence ID" value="NZ_BLLS01000154.1"/>
</dbReference>
<evidence type="ECO:0000259" key="1">
    <source>
        <dbReference type="Pfam" id="PF04556"/>
    </source>
</evidence>
<evidence type="ECO:0000313" key="7">
    <source>
        <dbReference type="Proteomes" id="UP000305751"/>
    </source>
</evidence>
<dbReference type="Proteomes" id="UP000298073">
    <property type="component" value="Unassembled WGS sequence"/>
</dbReference>
<dbReference type="GO" id="GO:0003677">
    <property type="term" value="F:DNA binding"/>
    <property type="evidence" value="ECO:0007669"/>
    <property type="project" value="InterPro"/>
</dbReference>
<comment type="caution">
    <text evidence="2">The sequence shown here is derived from an EMBL/GenBank/DDBJ whole genome shotgun (WGS) entry which is preliminary data.</text>
</comment>
<dbReference type="EMBL" id="SRZA01000058">
    <property type="protein sequence ID" value="TGX99835.1"/>
    <property type="molecule type" value="Genomic_DNA"/>
</dbReference>
<reference evidence="2 5" key="1">
    <citation type="submission" date="2018-09" db="EMBL/GenBank/DDBJ databases">
        <title>Murine metabolic-syndrome-specific gut microbial biobank.</title>
        <authorList>
            <person name="Liu C."/>
        </authorList>
    </citation>
    <scope>NUCLEOTIDE SEQUENCE [LARGE SCALE GENOMIC DNA]</scope>
    <source>
        <strain evidence="2 5">0.1X-D8-26</strain>
    </source>
</reference>
<accession>A0A3L7Z135</accession>
<dbReference type="EMBL" id="RAZM01000007">
    <property type="protein sequence ID" value="RLT81293.1"/>
    <property type="molecule type" value="Genomic_DNA"/>
</dbReference>
<protein>
    <recommendedName>
        <fullName evidence="1">Restriction endonuclease type II DpnII-like domain-containing protein</fullName>
    </recommendedName>
</protein>